<sequence>MSCLLHFIARISPDNIPVAIRLGQLLMESEMKSKGIEKFIQLNQMTIHTRGNLDLSLAVGSILLETRERNTLLLLAVLSLLSLQLRQFASGFHYFKTACALCKASSANVIFSLLAVSLESLSDDINARQAHITAIRGLEKMTVFSPIPLINYAVYLYNKDKSECKEMIMELLMTLEQFWLNRIFHEDCNAIINFIEH</sequence>
<dbReference type="PANTHER" id="PTHR44186:SF1">
    <property type="entry name" value="BARDET-BIEDL SYNDROME 4 PROTEIN"/>
    <property type="match status" value="1"/>
</dbReference>
<reference evidence="4" key="1">
    <citation type="submission" date="2011-08" db="EMBL/GenBank/DDBJ databases">
        <authorList>
            <person name="Rombauts S."/>
        </authorList>
    </citation>
    <scope>NUCLEOTIDE SEQUENCE</scope>
    <source>
        <strain evidence="4">London</strain>
    </source>
</reference>
<evidence type="ECO:0000256" key="1">
    <source>
        <dbReference type="ARBA" id="ARBA00022737"/>
    </source>
</evidence>
<dbReference type="GO" id="GO:0060271">
    <property type="term" value="P:cilium assembly"/>
    <property type="evidence" value="ECO:0007669"/>
    <property type="project" value="TreeGrafter"/>
</dbReference>
<evidence type="ECO:0008006" key="5">
    <source>
        <dbReference type="Google" id="ProtNLM"/>
    </source>
</evidence>
<dbReference type="AlphaFoldDB" id="T1K301"/>
<name>T1K301_TETUR</name>
<dbReference type="HOGENOM" id="CLU_1385795_0_0_1"/>
<keyword evidence="2" id="KW-0802">TPR repeat</keyword>
<dbReference type="EnsemblMetazoa" id="tetur04g06900.1">
    <property type="protein sequence ID" value="tetur04g06900.1"/>
    <property type="gene ID" value="tetur04g06900"/>
</dbReference>
<evidence type="ECO:0000313" key="4">
    <source>
        <dbReference type="Proteomes" id="UP000015104"/>
    </source>
</evidence>
<accession>T1K301</accession>
<keyword evidence="4" id="KW-1185">Reference proteome</keyword>
<organism evidence="3 4">
    <name type="scientific">Tetranychus urticae</name>
    <name type="common">Two-spotted spider mite</name>
    <dbReference type="NCBI Taxonomy" id="32264"/>
    <lineage>
        <taxon>Eukaryota</taxon>
        <taxon>Metazoa</taxon>
        <taxon>Ecdysozoa</taxon>
        <taxon>Arthropoda</taxon>
        <taxon>Chelicerata</taxon>
        <taxon>Arachnida</taxon>
        <taxon>Acari</taxon>
        <taxon>Acariformes</taxon>
        <taxon>Trombidiformes</taxon>
        <taxon>Prostigmata</taxon>
        <taxon>Eleutherengona</taxon>
        <taxon>Raphignathae</taxon>
        <taxon>Tetranychoidea</taxon>
        <taxon>Tetranychidae</taxon>
        <taxon>Tetranychus</taxon>
    </lineage>
</organism>
<dbReference type="PANTHER" id="PTHR44186">
    <property type="match status" value="1"/>
</dbReference>
<dbReference type="EMBL" id="CAEY01001370">
    <property type="status" value="NOT_ANNOTATED_CDS"/>
    <property type="molecule type" value="Genomic_DNA"/>
</dbReference>
<protein>
    <recommendedName>
        <fullName evidence="5">Cohesin loading complex subunit SCC4 homolog</fullName>
    </recommendedName>
</protein>
<keyword evidence="1" id="KW-0677">Repeat</keyword>
<evidence type="ECO:0000313" key="3">
    <source>
        <dbReference type="EnsemblMetazoa" id="tetur04g06900.1"/>
    </source>
</evidence>
<proteinExistence type="predicted"/>
<dbReference type="GO" id="GO:0036064">
    <property type="term" value="C:ciliary basal body"/>
    <property type="evidence" value="ECO:0007669"/>
    <property type="project" value="TreeGrafter"/>
</dbReference>
<dbReference type="GO" id="GO:0061512">
    <property type="term" value="P:protein localization to cilium"/>
    <property type="evidence" value="ECO:0007669"/>
    <property type="project" value="TreeGrafter"/>
</dbReference>
<dbReference type="Proteomes" id="UP000015104">
    <property type="component" value="Unassembled WGS sequence"/>
</dbReference>
<dbReference type="STRING" id="32264.T1K301"/>
<reference evidence="3" key="2">
    <citation type="submission" date="2015-06" db="UniProtKB">
        <authorList>
            <consortium name="EnsemblMetazoa"/>
        </authorList>
    </citation>
    <scope>IDENTIFICATION</scope>
</reference>
<evidence type="ECO:0000256" key="2">
    <source>
        <dbReference type="ARBA" id="ARBA00022803"/>
    </source>
</evidence>